<evidence type="ECO:0008006" key="3">
    <source>
        <dbReference type="Google" id="ProtNLM"/>
    </source>
</evidence>
<dbReference type="PANTHER" id="PTHR42085">
    <property type="entry name" value="F-BOX DOMAIN-CONTAINING PROTEIN"/>
    <property type="match status" value="1"/>
</dbReference>
<comment type="caution">
    <text evidence="1">The sequence shown here is derived from an EMBL/GenBank/DDBJ whole genome shotgun (WGS) entry which is preliminary data.</text>
</comment>
<dbReference type="AlphaFoldDB" id="A0A8H6RUG5"/>
<proteinExistence type="predicted"/>
<organism evidence="1 2">
    <name type="scientific">Pseudocercospora fuligena</name>
    <dbReference type="NCBI Taxonomy" id="685502"/>
    <lineage>
        <taxon>Eukaryota</taxon>
        <taxon>Fungi</taxon>
        <taxon>Dikarya</taxon>
        <taxon>Ascomycota</taxon>
        <taxon>Pezizomycotina</taxon>
        <taxon>Dothideomycetes</taxon>
        <taxon>Dothideomycetidae</taxon>
        <taxon>Mycosphaerellales</taxon>
        <taxon>Mycosphaerellaceae</taxon>
        <taxon>Pseudocercospora</taxon>
    </lineage>
</organism>
<dbReference type="OrthoDB" id="4133832at2759"/>
<dbReference type="PANTHER" id="PTHR42085:SF7">
    <property type="entry name" value="F-BOX DOMAIN-CONTAINING PROTEIN"/>
    <property type="match status" value="1"/>
</dbReference>
<gene>
    <name evidence="1" type="ORF">HII31_00446</name>
</gene>
<keyword evidence="2" id="KW-1185">Reference proteome</keyword>
<dbReference type="InterPro" id="IPR038883">
    <property type="entry name" value="AN11006-like"/>
</dbReference>
<dbReference type="Proteomes" id="UP000660729">
    <property type="component" value="Unassembled WGS sequence"/>
</dbReference>
<evidence type="ECO:0000313" key="1">
    <source>
        <dbReference type="EMBL" id="KAF7198090.1"/>
    </source>
</evidence>
<reference evidence="1" key="1">
    <citation type="submission" date="2020-04" db="EMBL/GenBank/DDBJ databases">
        <title>Draft genome resource of the tomato pathogen Pseudocercospora fuligena.</title>
        <authorList>
            <person name="Zaccaron A."/>
        </authorList>
    </citation>
    <scope>NUCLEOTIDE SEQUENCE</scope>
    <source>
        <strain evidence="1">PF001</strain>
    </source>
</reference>
<name>A0A8H6RUG5_9PEZI</name>
<accession>A0A8H6RUG5</accession>
<protein>
    <recommendedName>
        <fullName evidence="3">F-box domain-containing protein</fullName>
    </recommendedName>
</protein>
<dbReference type="EMBL" id="JABCIY010000003">
    <property type="protein sequence ID" value="KAF7198090.1"/>
    <property type="molecule type" value="Genomic_DNA"/>
</dbReference>
<sequence>MASSSGATTYAGFLDLPLELRQEIYALAVVDKSQTLPLDHTRYSHSPSARRNGCFCNTPSKYKVLRLLNRQTHGEVQDTFFGNNSFSLTMPNLSTQMRTHKSPRGPGGCECDFALSQIRNLTLKWEKNSLWSSVEIEMTRKAVDDSSLEFTAESHMVVWGGLKDPEGVKKMVGRIVREVLSRHLGERKIGVFTYSMVERLRLVLRKEVEELQEREFGRV</sequence>
<evidence type="ECO:0000313" key="2">
    <source>
        <dbReference type="Proteomes" id="UP000660729"/>
    </source>
</evidence>